<accession>A0A8S5PKJ1</accession>
<protein>
    <submittedName>
        <fullName evidence="1">Uncharacterized protein</fullName>
    </submittedName>
</protein>
<sequence length="35" mass="3901">MPLLLAVETIHDLPAKIFVTTYVLTTRQKPCICGN</sequence>
<reference evidence="1" key="1">
    <citation type="journal article" date="2021" name="Proc. Natl. Acad. Sci. U.S.A.">
        <title>A Catalog of Tens of Thousands of Viruses from Human Metagenomes Reveals Hidden Associations with Chronic Diseases.</title>
        <authorList>
            <person name="Tisza M.J."/>
            <person name="Buck C.B."/>
        </authorList>
    </citation>
    <scope>NUCLEOTIDE SEQUENCE</scope>
    <source>
        <strain evidence="1">CtL0q1</strain>
    </source>
</reference>
<proteinExistence type="predicted"/>
<organism evidence="1">
    <name type="scientific">Siphoviridae sp. ctL0q1</name>
    <dbReference type="NCBI Taxonomy" id="2825449"/>
    <lineage>
        <taxon>Viruses</taxon>
        <taxon>Duplodnaviria</taxon>
        <taxon>Heunggongvirae</taxon>
        <taxon>Uroviricota</taxon>
        <taxon>Caudoviricetes</taxon>
    </lineage>
</organism>
<dbReference type="EMBL" id="BK015443">
    <property type="protein sequence ID" value="DAE06937.1"/>
    <property type="molecule type" value="Genomic_DNA"/>
</dbReference>
<name>A0A8S5PKJ1_9CAUD</name>
<evidence type="ECO:0000313" key="1">
    <source>
        <dbReference type="EMBL" id="DAE06937.1"/>
    </source>
</evidence>